<accession>A0A1Q9F0R2</accession>
<proteinExistence type="predicted"/>
<sequence length="168" mass="18333">MQDEVPIRLAGGSGHRVEIFRDGHWVTDDGCGDNEARVVSHQHRLLGGRQSRGQKHSRLWDLREDLGNFFSDPRGLPLHAGERGSVLPVPTALCEPLALLRGRLQLEVMGPCASLLVLGTLAKQMSSLRASDMAEAGTKIPFQWVPPVLGDVPALYEPSADVCLPVRE</sequence>
<dbReference type="EMBL" id="LSRX01000031">
    <property type="protein sequence ID" value="OLQ13223.1"/>
    <property type="molecule type" value="Genomic_DNA"/>
</dbReference>
<evidence type="ECO:0000313" key="1">
    <source>
        <dbReference type="EMBL" id="OLQ13223.1"/>
    </source>
</evidence>
<protein>
    <submittedName>
        <fullName evidence="1">Uncharacterized protein</fullName>
    </submittedName>
</protein>
<comment type="caution">
    <text evidence="1">The sequence shown here is derived from an EMBL/GenBank/DDBJ whole genome shotgun (WGS) entry which is preliminary data.</text>
</comment>
<keyword evidence="2" id="KW-1185">Reference proteome</keyword>
<name>A0A1Q9F0R2_SYMMI</name>
<dbReference type="Proteomes" id="UP000186817">
    <property type="component" value="Unassembled WGS sequence"/>
</dbReference>
<evidence type="ECO:0000313" key="2">
    <source>
        <dbReference type="Proteomes" id="UP000186817"/>
    </source>
</evidence>
<dbReference type="AlphaFoldDB" id="A0A1Q9F0R2"/>
<organism evidence="1 2">
    <name type="scientific">Symbiodinium microadriaticum</name>
    <name type="common">Dinoflagellate</name>
    <name type="synonym">Zooxanthella microadriatica</name>
    <dbReference type="NCBI Taxonomy" id="2951"/>
    <lineage>
        <taxon>Eukaryota</taxon>
        <taxon>Sar</taxon>
        <taxon>Alveolata</taxon>
        <taxon>Dinophyceae</taxon>
        <taxon>Suessiales</taxon>
        <taxon>Symbiodiniaceae</taxon>
        <taxon>Symbiodinium</taxon>
    </lineage>
</organism>
<reference evidence="1 2" key="1">
    <citation type="submission" date="2016-02" db="EMBL/GenBank/DDBJ databases">
        <title>Genome analysis of coral dinoflagellate symbionts highlights evolutionary adaptations to a symbiotic lifestyle.</title>
        <authorList>
            <person name="Aranda M."/>
            <person name="Li Y."/>
            <person name="Liew Y.J."/>
            <person name="Baumgarten S."/>
            <person name="Simakov O."/>
            <person name="Wilson M."/>
            <person name="Piel J."/>
            <person name="Ashoor H."/>
            <person name="Bougouffa S."/>
            <person name="Bajic V.B."/>
            <person name="Ryu T."/>
            <person name="Ravasi T."/>
            <person name="Bayer T."/>
            <person name="Micklem G."/>
            <person name="Kim H."/>
            <person name="Bhak J."/>
            <person name="Lajeunesse T.C."/>
            <person name="Voolstra C.R."/>
        </authorList>
    </citation>
    <scope>NUCLEOTIDE SEQUENCE [LARGE SCALE GENOMIC DNA]</scope>
    <source>
        <strain evidence="1 2">CCMP2467</strain>
    </source>
</reference>
<gene>
    <name evidence="1" type="ORF">AK812_SmicGene2818</name>
</gene>